<feature type="region of interest" description="Disordered" evidence="1">
    <location>
        <begin position="50"/>
        <end position="114"/>
    </location>
</feature>
<keyword evidence="4" id="KW-1185">Reference proteome</keyword>
<gene>
    <name evidence="3" type="ORF">E2C01_044636</name>
</gene>
<accession>A0A5B7FW51</accession>
<evidence type="ECO:0000256" key="2">
    <source>
        <dbReference type="SAM" id="Phobius"/>
    </source>
</evidence>
<organism evidence="3 4">
    <name type="scientific">Portunus trituberculatus</name>
    <name type="common">Swimming crab</name>
    <name type="synonym">Neptunus trituberculatus</name>
    <dbReference type="NCBI Taxonomy" id="210409"/>
    <lineage>
        <taxon>Eukaryota</taxon>
        <taxon>Metazoa</taxon>
        <taxon>Ecdysozoa</taxon>
        <taxon>Arthropoda</taxon>
        <taxon>Crustacea</taxon>
        <taxon>Multicrustacea</taxon>
        <taxon>Malacostraca</taxon>
        <taxon>Eumalacostraca</taxon>
        <taxon>Eucarida</taxon>
        <taxon>Decapoda</taxon>
        <taxon>Pleocyemata</taxon>
        <taxon>Brachyura</taxon>
        <taxon>Eubrachyura</taxon>
        <taxon>Portunoidea</taxon>
        <taxon>Portunidae</taxon>
        <taxon>Portuninae</taxon>
        <taxon>Portunus</taxon>
    </lineage>
</organism>
<evidence type="ECO:0000313" key="3">
    <source>
        <dbReference type="EMBL" id="MPC50802.1"/>
    </source>
</evidence>
<evidence type="ECO:0000313" key="4">
    <source>
        <dbReference type="Proteomes" id="UP000324222"/>
    </source>
</evidence>
<keyword evidence="2" id="KW-0472">Membrane</keyword>
<sequence length="114" mass="12914">MYTRITKYRASVIIQATSYTLFIIPLYLNLFTHTILNATSDLHLTIIGTRRFPPTNHHTPRPFITTPRHNKDHHGHHWDKESPILASSASSRQYADPSAEGGQKELLHTSASTP</sequence>
<feature type="compositionally biased region" description="Basic residues" evidence="1">
    <location>
        <begin position="68"/>
        <end position="77"/>
    </location>
</feature>
<feature type="transmembrane region" description="Helical" evidence="2">
    <location>
        <begin position="12"/>
        <end position="30"/>
    </location>
</feature>
<dbReference type="EMBL" id="VSRR010009748">
    <property type="protein sequence ID" value="MPC50802.1"/>
    <property type="molecule type" value="Genomic_DNA"/>
</dbReference>
<dbReference type="Proteomes" id="UP000324222">
    <property type="component" value="Unassembled WGS sequence"/>
</dbReference>
<dbReference type="AlphaFoldDB" id="A0A5B7FW51"/>
<keyword evidence="2" id="KW-1133">Transmembrane helix</keyword>
<evidence type="ECO:0000256" key="1">
    <source>
        <dbReference type="SAM" id="MobiDB-lite"/>
    </source>
</evidence>
<protein>
    <submittedName>
        <fullName evidence="3">Uncharacterized protein</fullName>
    </submittedName>
</protein>
<comment type="caution">
    <text evidence="3">The sequence shown here is derived from an EMBL/GenBank/DDBJ whole genome shotgun (WGS) entry which is preliminary data.</text>
</comment>
<reference evidence="3 4" key="1">
    <citation type="submission" date="2019-05" db="EMBL/GenBank/DDBJ databases">
        <title>Another draft genome of Portunus trituberculatus and its Hox gene families provides insights of decapod evolution.</title>
        <authorList>
            <person name="Jeong J.-H."/>
            <person name="Song I."/>
            <person name="Kim S."/>
            <person name="Choi T."/>
            <person name="Kim D."/>
            <person name="Ryu S."/>
            <person name="Kim W."/>
        </authorList>
    </citation>
    <scope>NUCLEOTIDE SEQUENCE [LARGE SCALE GENOMIC DNA]</scope>
    <source>
        <tissue evidence="3">Muscle</tissue>
    </source>
</reference>
<keyword evidence="2" id="KW-0812">Transmembrane</keyword>
<name>A0A5B7FW51_PORTR</name>
<proteinExistence type="predicted"/>